<keyword evidence="1 2" id="KW-0175">Coiled coil</keyword>
<feature type="coiled-coil region" evidence="2">
    <location>
        <begin position="673"/>
        <end position="742"/>
    </location>
</feature>
<dbReference type="OrthoDB" id="2021164at2759"/>
<evidence type="ECO:0000256" key="2">
    <source>
        <dbReference type="SAM" id="Coils"/>
    </source>
</evidence>
<dbReference type="Gene3D" id="3.30.70.1620">
    <property type="match status" value="1"/>
</dbReference>
<sequence>MSPKQGTGTKVYIKSITVVSFKSFGDTKQHFGFGPGLNLIAGPNGAGKSNVLDAVSFALCAKPASLRVQHLSELQSTDTDEPCEVELKIASQSTGESLRIFTLEARILPDSTRQYKLDGKQKTMKDVKEFLRDSHLLLEDAFAVLHQSKVTELADNNSASVIASVISSASGAGRWDEEVSRAVEEISNTRKSLAAINQNVSLLEKAIALDEERVRAMDRKKQIEHDLEGVQTRLKDYALRKLASLQEDTDDTNEQLSRTEKDKSRWLEEKNAIEKLTAATQGNEDEDTNSVAKERVELLQKVTQAEEELQIEKRRLEQGATAELQLQFVQLQVQRFDQAHEQALRALDEKQEIVSRMEQDLKRLSRLGSQGGSKGHIQDIINGLENEIRAAEIIKKDQAKRVEEAALAITAAEFKAETLREKVRSSKERNRIFDNERSNEMNVRAELDAELERLSNERDKLEKLKEGTERKACVASALLGRLSGDEAKTPAWSLHSLFRFKSEERLQCEQYLEALSAITGSLQNVCVVRTTPDAGRLLELWQSTVRDSPFRRIWPLDRLTSPDVAYKQRKAQESFKSGEVTLPLDLLNFSPEFSKALKKAFGGYVIAANDRVARDLISKHGLWNVTLDGNVSRSGSVQGGWRGASGTSFIGNKIKCDSLWREVETSKTRSGELDQKIEHLRQAQEQIARKAVEEEARVRAQEEEIDQLSHAEVALFQAKLSKEESEQKLESLCQDLTTKQARLRDYQTSEEAGSEEEAFAKALEAAVDEETAQQNAVDEVLRKLEEAREEEATLREEMSVVLDTNSEERIRSTTAALEAHRQDLARVEALQASQLVARKKMLEDRAVALRRAQECEEAIRQSSKAAEKLEKQKGQLTEKRKALEEEIAELANEHEDDQEALKLKDPIEDEKQYAAAKARRRHLISEKKRLAGEQQRVTMDEQVAFKERVENLQVFKERAESILVSIEKLNEGIRTTRDKVQKANEATFKSIRTMFIDCCKSLLPDKRVDLVKVKEHVEDGVKFLFQNASTGVATGRCNQDSEWKSNLGELSGGQRTMLSLAFILTVAMNGRSSLYIMDEVDAALDEQNQRRVAALIKASPAPRSILQSKDVISKESQVLCVSHNRSFQMFSDTVIQLSRREGSSKADAVFATQAAQKKHRQK</sequence>
<evidence type="ECO:0000313" key="6">
    <source>
        <dbReference type="Proteomes" id="UP000054558"/>
    </source>
</evidence>
<dbReference type="InterPro" id="IPR010935">
    <property type="entry name" value="SMC_hinge"/>
</dbReference>
<dbReference type="SUPFAM" id="SSF52540">
    <property type="entry name" value="P-loop containing nucleoside triphosphate hydrolases"/>
    <property type="match status" value="1"/>
</dbReference>
<dbReference type="InterPro" id="IPR036277">
    <property type="entry name" value="SMC_hinge_sf"/>
</dbReference>
<protein>
    <submittedName>
        <fullName evidence="5">Putative structural maintenance of chromosome protein</fullName>
    </submittedName>
</protein>
<keyword evidence="6" id="KW-1185">Reference proteome</keyword>
<dbReference type="Proteomes" id="UP000054558">
    <property type="component" value="Unassembled WGS sequence"/>
</dbReference>
<dbReference type="InterPro" id="IPR003395">
    <property type="entry name" value="RecF/RecN/SMC_N"/>
</dbReference>
<dbReference type="GO" id="GO:0051321">
    <property type="term" value="P:meiotic cell cycle"/>
    <property type="evidence" value="ECO:0007669"/>
    <property type="project" value="UniProtKB-KW"/>
</dbReference>
<feature type="domain" description="SMC hinge" evidence="4">
    <location>
        <begin position="509"/>
        <end position="616"/>
    </location>
</feature>
<evidence type="ECO:0000259" key="3">
    <source>
        <dbReference type="Pfam" id="PF02463"/>
    </source>
</evidence>
<organism evidence="5 6">
    <name type="scientific">Klebsormidium nitens</name>
    <name type="common">Green alga</name>
    <name type="synonym">Ulothrix nitens</name>
    <dbReference type="NCBI Taxonomy" id="105231"/>
    <lineage>
        <taxon>Eukaryota</taxon>
        <taxon>Viridiplantae</taxon>
        <taxon>Streptophyta</taxon>
        <taxon>Klebsormidiophyceae</taxon>
        <taxon>Klebsormidiales</taxon>
        <taxon>Klebsormidiaceae</taxon>
        <taxon>Klebsormidium</taxon>
    </lineage>
</organism>
<dbReference type="PANTHER" id="PTHR43977">
    <property type="entry name" value="STRUCTURAL MAINTENANCE OF CHROMOSOMES PROTEIN 3"/>
    <property type="match status" value="1"/>
</dbReference>
<feature type="coiled-coil region" evidence="2">
    <location>
        <begin position="295"/>
        <end position="401"/>
    </location>
</feature>
<dbReference type="Gene3D" id="3.40.50.300">
    <property type="entry name" value="P-loop containing nucleotide triphosphate hydrolases"/>
    <property type="match status" value="2"/>
</dbReference>
<dbReference type="GO" id="GO:0005694">
    <property type="term" value="C:chromosome"/>
    <property type="evidence" value="ECO:0007669"/>
    <property type="project" value="InterPro"/>
</dbReference>
<dbReference type="GO" id="GO:0051276">
    <property type="term" value="P:chromosome organization"/>
    <property type="evidence" value="ECO:0007669"/>
    <property type="project" value="InterPro"/>
</dbReference>
<proteinExistence type="predicted"/>
<dbReference type="SUPFAM" id="SSF75553">
    <property type="entry name" value="Smc hinge domain"/>
    <property type="match status" value="1"/>
</dbReference>
<feature type="coiled-coil region" evidence="2">
    <location>
        <begin position="437"/>
        <end position="471"/>
    </location>
</feature>
<evidence type="ECO:0000313" key="5">
    <source>
        <dbReference type="EMBL" id="GAQ89528.1"/>
    </source>
</evidence>
<feature type="coiled-coil region" evidence="2">
    <location>
        <begin position="832"/>
        <end position="900"/>
    </location>
</feature>
<dbReference type="Pfam" id="PF06470">
    <property type="entry name" value="SMC_hinge"/>
    <property type="match status" value="1"/>
</dbReference>
<dbReference type="EMBL" id="DF237482">
    <property type="protein sequence ID" value="GAQ89528.1"/>
    <property type="molecule type" value="Genomic_DNA"/>
</dbReference>
<feature type="domain" description="RecF/RecN/SMC N-terminal" evidence="3">
    <location>
        <begin position="12"/>
        <end position="1140"/>
    </location>
</feature>
<reference evidence="5 6" key="1">
    <citation type="journal article" date="2014" name="Nat. Commun.">
        <title>Klebsormidium flaccidum genome reveals primary factors for plant terrestrial adaptation.</title>
        <authorList>
            <person name="Hori K."/>
            <person name="Maruyama F."/>
            <person name="Fujisawa T."/>
            <person name="Togashi T."/>
            <person name="Yamamoto N."/>
            <person name="Seo M."/>
            <person name="Sato S."/>
            <person name="Yamada T."/>
            <person name="Mori H."/>
            <person name="Tajima N."/>
            <person name="Moriyama T."/>
            <person name="Ikeuchi M."/>
            <person name="Watanabe M."/>
            <person name="Wada H."/>
            <person name="Kobayashi K."/>
            <person name="Saito M."/>
            <person name="Masuda T."/>
            <person name="Sasaki-Sekimoto Y."/>
            <person name="Mashiguchi K."/>
            <person name="Awai K."/>
            <person name="Shimojima M."/>
            <person name="Masuda S."/>
            <person name="Iwai M."/>
            <person name="Nobusawa T."/>
            <person name="Narise T."/>
            <person name="Kondo S."/>
            <person name="Saito H."/>
            <person name="Sato R."/>
            <person name="Murakawa M."/>
            <person name="Ihara Y."/>
            <person name="Oshima-Yamada Y."/>
            <person name="Ohtaka K."/>
            <person name="Satoh M."/>
            <person name="Sonobe K."/>
            <person name="Ishii M."/>
            <person name="Ohtani R."/>
            <person name="Kanamori-Sato M."/>
            <person name="Honoki R."/>
            <person name="Miyazaki D."/>
            <person name="Mochizuki H."/>
            <person name="Umetsu J."/>
            <person name="Higashi K."/>
            <person name="Shibata D."/>
            <person name="Kamiya Y."/>
            <person name="Sato N."/>
            <person name="Nakamura Y."/>
            <person name="Tabata S."/>
            <person name="Ida S."/>
            <person name="Kurokawa K."/>
            <person name="Ohta H."/>
        </authorList>
    </citation>
    <scope>NUCLEOTIDE SEQUENCE [LARGE SCALE GENOMIC DNA]</scope>
    <source>
        <strain evidence="5 6">NIES-2285</strain>
    </source>
</reference>
<dbReference type="InterPro" id="IPR027417">
    <property type="entry name" value="P-loop_NTPase"/>
</dbReference>
<dbReference type="AlphaFoldDB" id="A0A1Y1IN33"/>
<dbReference type="Pfam" id="PF02463">
    <property type="entry name" value="SMC_N"/>
    <property type="match status" value="1"/>
</dbReference>
<dbReference type="OMA" id="TEMECIA"/>
<evidence type="ECO:0000256" key="1">
    <source>
        <dbReference type="ARBA" id="ARBA00023054"/>
    </source>
</evidence>
<dbReference type="GO" id="GO:0005524">
    <property type="term" value="F:ATP binding"/>
    <property type="evidence" value="ECO:0007669"/>
    <property type="project" value="InterPro"/>
</dbReference>
<evidence type="ECO:0000259" key="4">
    <source>
        <dbReference type="Pfam" id="PF06470"/>
    </source>
</evidence>
<dbReference type="STRING" id="105231.A0A1Y1IN33"/>
<name>A0A1Y1IN33_KLENI</name>
<gene>
    <name evidence="5" type="ORF">KFL_005330030</name>
</gene>
<accession>A0A1Y1IN33</accession>
<feature type="coiled-coil region" evidence="2">
    <location>
        <begin position="770"/>
        <end position="804"/>
    </location>
</feature>